<dbReference type="Pfam" id="PF13347">
    <property type="entry name" value="MFS_2"/>
    <property type="match status" value="1"/>
</dbReference>
<feature type="transmembrane region" description="Helical" evidence="6">
    <location>
        <begin position="279"/>
        <end position="301"/>
    </location>
</feature>
<protein>
    <submittedName>
        <fullName evidence="7">Alpha-glucoside transporter Sut1</fullName>
    </submittedName>
</protein>
<dbReference type="STRING" id="402676.B6K5I6"/>
<dbReference type="GO" id="GO:0106082">
    <property type="term" value="P:sucrose import across plasma membrane"/>
    <property type="evidence" value="ECO:0007669"/>
    <property type="project" value="EnsemblFungi"/>
</dbReference>
<keyword evidence="2" id="KW-0813">Transport</keyword>
<keyword evidence="3 6" id="KW-0812">Transmembrane</keyword>
<evidence type="ECO:0000256" key="5">
    <source>
        <dbReference type="ARBA" id="ARBA00023136"/>
    </source>
</evidence>
<dbReference type="Proteomes" id="UP000001744">
    <property type="component" value="Unassembled WGS sequence"/>
</dbReference>
<dbReference type="AlphaFoldDB" id="B6K5I6"/>
<dbReference type="PANTHER" id="PTHR19432">
    <property type="entry name" value="SUGAR TRANSPORTER"/>
    <property type="match status" value="1"/>
</dbReference>
<dbReference type="GO" id="GO:0008506">
    <property type="term" value="F:sucrose:proton symporter activity"/>
    <property type="evidence" value="ECO:0000318"/>
    <property type="project" value="GO_Central"/>
</dbReference>
<keyword evidence="5 6" id="KW-0472">Membrane</keyword>
<sequence length="513" mass="57037">MAESRLLENEALLEPYAESTRTISAPQWRSVVYLIGLTTCFFGVQLAWSIEFGYGTPYLFSLGLRKEWTSIIWIAGPLTGVFVQPMAGMLSDRCTSRFGRRRPFMICASFLGMFSLMLMGWAPWLSSKLFPESSQKVAVNILATLSIYMLDIGVNTVMASSRSLIVDVVRSEQQQDANSWAGRMIGVGNVVGYLFGYLPLQKMFFFLGTTQLQVLCALAAILLISSVVITCLIVEEVPNTNPPQAQVSVFKELFHFFTSLKQEISFMPASIKNICYVQFFAYFAWFPFLFYITTYVGDLYLQHPPPGHEGDWDIATRQGSFALLLFAIVSLCANTTLPLLVEDHGESESDQLSHDSSSEESSLFHRSLHTLRYKWSAKMIIPGLSLPLLWLSSHVVFGVCMLSTFVLQTATQAQVMIAICGFSWACTLWAPFALLSSELARLELQESGGKMIGVHNIFVSAPQVLSTIIATIVFLQSEGSHREVGDSSIAWILRIGGISAFIAAFQTTRVLHL</sequence>
<feature type="transmembrane region" description="Helical" evidence="6">
    <location>
        <begin position="212"/>
        <end position="234"/>
    </location>
</feature>
<evidence type="ECO:0000313" key="7">
    <source>
        <dbReference type="EMBL" id="EEB08790.1"/>
    </source>
</evidence>
<dbReference type="EMBL" id="KE651167">
    <property type="protein sequence ID" value="EEB08790.1"/>
    <property type="molecule type" value="Genomic_DNA"/>
</dbReference>
<evidence type="ECO:0000256" key="2">
    <source>
        <dbReference type="ARBA" id="ARBA00022448"/>
    </source>
</evidence>
<feature type="transmembrane region" description="Helical" evidence="6">
    <location>
        <begin position="70"/>
        <end position="91"/>
    </location>
</feature>
<dbReference type="VEuPathDB" id="FungiDB:SJAG_03960"/>
<gene>
    <name evidence="8" type="primary">sut1</name>
    <name evidence="7" type="ORF">SJAG_03960</name>
</gene>
<feature type="transmembrane region" description="Helical" evidence="6">
    <location>
        <begin position="103"/>
        <end position="125"/>
    </location>
</feature>
<evidence type="ECO:0000256" key="1">
    <source>
        <dbReference type="ARBA" id="ARBA00004141"/>
    </source>
</evidence>
<dbReference type="InterPro" id="IPR036259">
    <property type="entry name" value="MFS_trans_sf"/>
</dbReference>
<organism evidence="7 9">
    <name type="scientific">Schizosaccharomyces japonicus (strain yFS275 / FY16936)</name>
    <name type="common">Fission yeast</name>
    <dbReference type="NCBI Taxonomy" id="402676"/>
    <lineage>
        <taxon>Eukaryota</taxon>
        <taxon>Fungi</taxon>
        <taxon>Dikarya</taxon>
        <taxon>Ascomycota</taxon>
        <taxon>Taphrinomycotina</taxon>
        <taxon>Schizosaccharomycetes</taxon>
        <taxon>Schizosaccharomycetales</taxon>
        <taxon>Schizosaccharomycetaceae</taxon>
        <taxon>Schizosaccharomyces</taxon>
    </lineage>
</organism>
<accession>B6K5I6</accession>
<dbReference type="OrthoDB" id="28755at2759"/>
<dbReference type="CDD" id="cd17313">
    <property type="entry name" value="MFS_SLC45_SUC"/>
    <property type="match status" value="1"/>
</dbReference>
<reference evidence="7 9" key="1">
    <citation type="journal article" date="2011" name="Science">
        <title>Comparative functional genomics of the fission yeasts.</title>
        <authorList>
            <person name="Rhind N."/>
            <person name="Chen Z."/>
            <person name="Yassour M."/>
            <person name="Thompson D.A."/>
            <person name="Haas B.J."/>
            <person name="Habib N."/>
            <person name="Wapinski I."/>
            <person name="Roy S."/>
            <person name="Lin M.F."/>
            <person name="Heiman D.I."/>
            <person name="Young S.K."/>
            <person name="Furuya K."/>
            <person name="Guo Y."/>
            <person name="Pidoux A."/>
            <person name="Chen H.M."/>
            <person name="Robbertse B."/>
            <person name="Goldberg J.M."/>
            <person name="Aoki K."/>
            <person name="Bayne E.H."/>
            <person name="Berlin A.M."/>
            <person name="Desjardins C.A."/>
            <person name="Dobbs E."/>
            <person name="Dukaj L."/>
            <person name="Fan L."/>
            <person name="FitzGerald M.G."/>
            <person name="French C."/>
            <person name="Gujja S."/>
            <person name="Hansen K."/>
            <person name="Keifenheim D."/>
            <person name="Levin J.Z."/>
            <person name="Mosher R.A."/>
            <person name="Mueller C.A."/>
            <person name="Pfiffner J."/>
            <person name="Priest M."/>
            <person name="Russ C."/>
            <person name="Smialowska A."/>
            <person name="Swoboda P."/>
            <person name="Sykes S.M."/>
            <person name="Vaughn M."/>
            <person name="Vengrova S."/>
            <person name="Yoder R."/>
            <person name="Zeng Q."/>
            <person name="Allshire R."/>
            <person name="Baulcombe D."/>
            <person name="Birren B.W."/>
            <person name="Brown W."/>
            <person name="Ekwall K."/>
            <person name="Kellis M."/>
            <person name="Leatherwood J."/>
            <person name="Levin H."/>
            <person name="Margalit H."/>
            <person name="Martienssen R."/>
            <person name="Nieduszynski C.A."/>
            <person name="Spatafora J.W."/>
            <person name="Friedman N."/>
            <person name="Dalgaard J.Z."/>
            <person name="Baumann P."/>
            <person name="Niki H."/>
            <person name="Regev A."/>
            <person name="Nusbaum C."/>
        </authorList>
    </citation>
    <scope>NUCLEOTIDE SEQUENCE [LARGE SCALE GENOMIC DNA]</scope>
    <source>
        <strain evidence="9">yFS275 / FY16936</strain>
    </source>
</reference>
<keyword evidence="4 6" id="KW-1133">Transmembrane helix</keyword>
<dbReference type="GeneID" id="7051576"/>
<evidence type="ECO:0000313" key="8">
    <source>
        <dbReference type="JaponicusDB" id="SJAG_03960"/>
    </source>
</evidence>
<feature type="transmembrane region" description="Helical" evidence="6">
    <location>
        <begin position="321"/>
        <end position="341"/>
    </location>
</feature>
<feature type="transmembrane region" description="Helical" evidence="6">
    <location>
        <begin position="456"/>
        <end position="476"/>
    </location>
</feature>
<dbReference type="GO" id="GO:0106081">
    <property type="term" value="P:maltose import across plasma membrane"/>
    <property type="evidence" value="ECO:0007669"/>
    <property type="project" value="EnsemblFungi"/>
</dbReference>
<dbReference type="eggNOG" id="KOG0637">
    <property type="taxonomic scope" value="Eukaryota"/>
</dbReference>
<dbReference type="JaponicusDB" id="SJAG_03960">
    <property type="gene designation" value="sut1"/>
</dbReference>
<keyword evidence="9" id="KW-1185">Reference proteome</keyword>
<dbReference type="Gene3D" id="1.20.1250.20">
    <property type="entry name" value="MFS general substrate transporter like domains"/>
    <property type="match status" value="1"/>
</dbReference>
<feature type="transmembrane region" description="Helical" evidence="6">
    <location>
        <begin position="137"/>
        <end position="159"/>
    </location>
</feature>
<dbReference type="GO" id="GO:0005886">
    <property type="term" value="C:plasma membrane"/>
    <property type="evidence" value="ECO:0000318"/>
    <property type="project" value="GO_Central"/>
</dbReference>
<dbReference type="GO" id="GO:0005364">
    <property type="term" value="F:maltose:proton symporter activity"/>
    <property type="evidence" value="ECO:0007669"/>
    <property type="project" value="EnsemblFungi"/>
</dbReference>
<feature type="transmembrane region" description="Helical" evidence="6">
    <location>
        <begin position="413"/>
        <end position="435"/>
    </location>
</feature>
<evidence type="ECO:0000256" key="6">
    <source>
        <dbReference type="SAM" id="Phobius"/>
    </source>
</evidence>
<evidence type="ECO:0000313" key="9">
    <source>
        <dbReference type="Proteomes" id="UP000001744"/>
    </source>
</evidence>
<comment type="subcellular location">
    <subcellularLocation>
        <location evidence="1">Membrane</location>
        <topology evidence="1">Multi-pass membrane protein</topology>
    </subcellularLocation>
</comment>
<dbReference type="SUPFAM" id="SSF103473">
    <property type="entry name" value="MFS general substrate transporter"/>
    <property type="match status" value="1"/>
</dbReference>
<feature type="transmembrane region" description="Helical" evidence="6">
    <location>
        <begin position="180"/>
        <end position="200"/>
    </location>
</feature>
<dbReference type="OMA" id="SITQWAP"/>
<dbReference type="HOGENOM" id="CLU_018303_1_1_1"/>
<dbReference type="RefSeq" id="XP_002175083.1">
    <property type="nucleotide sequence ID" value="XM_002175047.2"/>
</dbReference>
<proteinExistence type="predicted"/>
<dbReference type="PANTHER" id="PTHR19432:SF35">
    <property type="entry name" value="SOLUTE CARRIER FAMILY 45 MEMBER 3 ISOFORM X1"/>
    <property type="match status" value="1"/>
</dbReference>
<feature type="transmembrane region" description="Helical" evidence="6">
    <location>
        <begin position="388"/>
        <end position="407"/>
    </location>
</feature>
<evidence type="ECO:0000256" key="4">
    <source>
        <dbReference type="ARBA" id="ARBA00022989"/>
    </source>
</evidence>
<feature type="transmembrane region" description="Helical" evidence="6">
    <location>
        <begin position="488"/>
        <end position="505"/>
    </location>
</feature>
<evidence type="ECO:0000256" key="3">
    <source>
        <dbReference type="ARBA" id="ARBA00022692"/>
    </source>
</evidence>
<name>B6K5I6_SCHJY</name>
<feature type="transmembrane region" description="Helical" evidence="6">
    <location>
        <begin position="31"/>
        <end position="50"/>
    </location>
</feature>